<comment type="caution">
    <text evidence="1">The sequence shown here is derived from an EMBL/GenBank/DDBJ whole genome shotgun (WGS) entry which is preliminary data.</text>
</comment>
<reference evidence="1 2" key="1">
    <citation type="submission" date="2018-03" db="EMBL/GenBank/DDBJ databases">
        <title>Whole genome sequencing of Histamine producing bacteria.</title>
        <authorList>
            <person name="Butler K."/>
        </authorList>
    </citation>
    <scope>NUCLEOTIDE SEQUENCE [LARGE SCALE GENOMIC DNA]</scope>
    <source>
        <strain evidence="1 2">DSM 16190</strain>
    </source>
</reference>
<name>A0A2T3N010_9GAMM</name>
<evidence type="ECO:0000313" key="2">
    <source>
        <dbReference type="Proteomes" id="UP000240904"/>
    </source>
</evidence>
<organism evidence="1 2">
    <name type="scientific">Photobacterium lipolyticum</name>
    <dbReference type="NCBI Taxonomy" id="266810"/>
    <lineage>
        <taxon>Bacteria</taxon>
        <taxon>Pseudomonadati</taxon>
        <taxon>Pseudomonadota</taxon>
        <taxon>Gammaproteobacteria</taxon>
        <taxon>Vibrionales</taxon>
        <taxon>Vibrionaceae</taxon>
        <taxon>Photobacterium</taxon>
    </lineage>
</organism>
<dbReference type="RefSeq" id="WP_107283115.1">
    <property type="nucleotide sequence ID" value="NZ_PYMC01000005.1"/>
</dbReference>
<dbReference type="AlphaFoldDB" id="A0A2T3N010"/>
<gene>
    <name evidence="1" type="ORF">C9I89_09520</name>
</gene>
<dbReference type="OrthoDB" id="5871194at2"/>
<accession>A0A2T3N010</accession>
<proteinExistence type="predicted"/>
<dbReference type="EMBL" id="PYMC01000005">
    <property type="protein sequence ID" value="PSW05475.1"/>
    <property type="molecule type" value="Genomic_DNA"/>
</dbReference>
<protein>
    <submittedName>
        <fullName evidence="1">Uncharacterized protein</fullName>
    </submittedName>
</protein>
<keyword evidence="2" id="KW-1185">Reference proteome</keyword>
<dbReference type="Proteomes" id="UP000240904">
    <property type="component" value="Unassembled WGS sequence"/>
</dbReference>
<sequence>MEFTDNEYAKMRLELAADAAKAVLRHIVMYERRCKGMSETAIRLLGEYCDVRGCTVKRWTEFGIPEKHVQNVLDFMAVYPCVWSRHQLAPTEREAEIWLKRLYGECVVKGRAFDYAA</sequence>
<evidence type="ECO:0000313" key="1">
    <source>
        <dbReference type="EMBL" id="PSW05475.1"/>
    </source>
</evidence>